<accession>H2YK87</accession>
<organism evidence="2 3">
    <name type="scientific">Ciona savignyi</name>
    <name type="common">Pacific transparent sea squirt</name>
    <dbReference type="NCBI Taxonomy" id="51511"/>
    <lineage>
        <taxon>Eukaryota</taxon>
        <taxon>Metazoa</taxon>
        <taxon>Chordata</taxon>
        <taxon>Tunicata</taxon>
        <taxon>Ascidiacea</taxon>
        <taxon>Phlebobranchia</taxon>
        <taxon>Cionidae</taxon>
        <taxon>Ciona</taxon>
    </lineage>
</organism>
<dbReference type="Ensembl" id="ENSCSAVT00000005814.1">
    <property type="protein sequence ID" value="ENSCSAVP00000005739.1"/>
    <property type="gene ID" value="ENSCSAVG00000003418.1"/>
</dbReference>
<dbReference type="Proteomes" id="UP000007875">
    <property type="component" value="Unassembled WGS sequence"/>
</dbReference>
<name>H2YK87_CIOSA</name>
<keyword evidence="3" id="KW-1185">Reference proteome</keyword>
<reference evidence="2" key="3">
    <citation type="submission" date="2025-09" db="UniProtKB">
        <authorList>
            <consortium name="Ensembl"/>
        </authorList>
    </citation>
    <scope>IDENTIFICATION</scope>
</reference>
<dbReference type="InParanoid" id="H2YK87"/>
<evidence type="ECO:0000256" key="1">
    <source>
        <dbReference type="SAM" id="Phobius"/>
    </source>
</evidence>
<reference evidence="3" key="1">
    <citation type="submission" date="2003-08" db="EMBL/GenBank/DDBJ databases">
        <authorList>
            <person name="Birren B."/>
            <person name="Nusbaum C."/>
            <person name="Abebe A."/>
            <person name="Abouelleil A."/>
            <person name="Adekoya E."/>
            <person name="Ait-zahra M."/>
            <person name="Allen N."/>
            <person name="Allen T."/>
            <person name="An P."/>
            <person name="Anderson M."/>
            <person name="Anderson S."/>
            <person name="Arachchi H."/>
            <person name="Armbruster J."/>
            <person name="Bachantsang P."/>
            <person name="Baldwin J."/>
            <person name="Barry A."/>
            <person name="Bayul T."/>
            <person name="Blitshsteyn B."/>
            <person name="Bloom T."/>
            <person name="Blye J."/>
            <person name="Boguslavskiy L."/>
            <person name="Borowsky M."/>
            <person name="Boukhgalter B."/>
            <person name="Brunache A."/>
            <person name="Butler J."/>
            <person name="Calixte N."/>
            <person name="Calvo S."/>
            <person name="Camarata J."/>
            <person name="Campo K."/>
            <person name="Chang J."/>
            <person name="Cheshatsang Y."/>
            <person name="Citroen M."/>
            <person name="Collymore A."/>
            <person name="Considine T."/>
            <person name="Cook A."/>
            <person name="Cooke P."/>
            <person name="Corum B."/>
            <person name="Cuomo C."/>
            <person name="David R."/>
            <person name="Dawoe T."/>
            <person name="Degray S."/>
            <person name="Dodge S."/>
            <person name="Dooley K."/>
            <person name="Dorje P."/>
            <person name="Dorjee K."/>
            <person name="Dorris L."/>
            <person name="Duffey N."/>
            <person name="Dupes A."/>
            <person name="Elkins T."/>
            <person name="Engels R."/>
            <person name="Erickson J."/>
            <person name="Farina A."/>
            <person name="Faro S."/>
            <person name="Ferreira P."/>
            <person name="Fischer H."/>
            <person name="Fitzgerald M."/>
            <person name="Foley K."/>
            <person name="Gage D."/>
            <person name="Galagan J."/>
            <person name="Gearin G."/>
            <person name="Gnerre S."/>
            <person name="Gnirke A."/>
            <person name="Goyette A."/>
            <person name="Graham J."/>
            <person name="Grandbois E."/>
            <person name="Gyaltsen K."/>
            <person name="Hafez N."/>
            <person name="Hagopian D."/>
            <person name="Hagos B."/>
            <person name="Hall J."/>
            <person name="Hatcher B."/>
            <person name="Heller A."/>
            <person name="Higgins H."/>
            <person name="Honan T."/>
            <person name="Horn A."/>
            <person name="Houde N."/>
            <person name="Hughes L."/>
            <person name="Hulme W."/>
            <person name="Husby E."/>
            <person name="Iliev I."/>
            <person name="Jaffe D."/>
            <person name="Jones C."/>
            <person name="Kamal M."/>
            <person name="Kamat A."/>
            <person name="Kamvysselis M."/>
            <person name="Karlsson E."/>
            <person name="Kells C."/>
            <person name="Kieu A."/>
            <person name="Kisner P."/>
            <person name="Kodira C."/>
            <person name="Kulbokas E."/>
            <person name="Labutti K."/>
            <person name="Lama D."/>
            <person name="Landers T."/>
            <person name="Leger J."/>
            <person name="Levine S."/>
            <person name="Lewis D."/>
            <person name="Lewis T."/>
            <person name="Lindblad-toh K."/>
            <person name="Liu X."/>
            <person name="Lokyitsang T."/>
            <person name="Lokyitsang Y."/>
            <person name="Lucien O."/>
            <person name="Lui A."/>
            <person name="Ma L.J."/>
            <person name="Mabbitt R."/>
            <person name="Macdonald J."/>
            <person name="Maclean C."/>
            <person name="Major J."/>
            <person name="Manning J."/>
            <person name="Marabella R."/>
            <person name="Maru K."/>
            <person name="Matthews C."/>
            <person name="Mauceli E."/>
            <person name="Mccarthy M."/>
            <person name="Mcdonough S."/>
            <person name="Mcghee T."/>
            <person name="Meldrim J."/>
            <person name="Meneus L."/>
            <person name="Mesirov J."/>
            <person name="Mihalev A."/>
            <person name="Mihova T."/>
            <person name="Mikkelsen T."/>
            <person name="Mlenga V."/>
            <person name="Moru K."/>
            <person name="Mozes J."/>
            <person name="Mulrain L."/>
            <person name="Munson G."/>
            <person name="Naylor J."/>
            <person name="Newes C."/>
            <person name="Nguyen C."/>
            <person name="Nguyen N."/>
            <person name="Nguyen T."/>
            <person name="Nicol R."/>
            <person name="Nielsen C."/>
            <person name="Nizzari M."/>
            <person name="Norbu C."/>
            <person name="Norbu N."/>
            <person name="O'donnell P."/>
            <person name="Okoawo O."/>
            <person name="O'leary S."/>
            <person name="Omotosho B."/>
            <person name="O'neill K."/>
            <person name="Osman S."/>
            <person name="Parker S."/>
            <person name="Perrin D."/>
            <person name="Phunkhang P."/>
            <person name="Piqani B."/>
            <person name="Purcell S."/>
            <person name="Rachupka T."/>
            <person name="Ramasamy U."/>
            <person name="Rameau R."/>
            <person name="Ray V."/>
            <person name="Raymond C."/>
            <person name="Retta R."/>
            <person name="Richardson S."/>
            <person name="Rise C."/>
            <person name="Rodriguez J."/>
            <person name="Rogers J."/>
            <person name="Rogov P."/>
            <person name="Rutman M."/>
            <person name="Schupbach R."/>
            <person name="Seaman C."/>
            <person name="Settipalli S."/>
            <person name="Sharpe T."/>
            <person name="Sheridan J."/>
            <person name="Sherpa N."/>
            <person name="Shi J."/>
            <person name="Smirnov S."/>
            <person name="Smith C."/>
            <person name="Sougnez C."/>
            <person name="Spencer B."/>
            <person name="Stalker J."/>
            <person name="Stange-thomann N."/>
            <person name="Stavropoulos S."/>
            <person name="Stetson K."/>
            <person name="Stone C."/>
            <person name="Stone S."/>
            <person name="Stubbs M."/>
            <person name="Talamas J."/>
            <person name="Tchuinga P."/>
            <person name="Tenzing P."/>
            <person name="Tesfaye S."/>
            <person name="Theodore J."/>
            <person name="Thoulutsang Y."/>
            <person name="Topham K."/>
            <person name="Towey S."/>
            <person name="Tsamla T."/>
            <person name="Tsomo N."/>
            <person name="Vallee D."/>
            <person name="Vassiliev H."/>
            <person name="Venkataraman V."/>
            <person name="Vinson J."/>
            <person name="Vo A."/>
            <person name="Wade C."/>
            <person name="Wang S."/>
            <person name="Wangchuk T."/>
            <person name="Wangdi T."/>
            <person name="Whittaker C."/>
            <person name="Wilkinson J."/>
            <person name="Wu Y."/>
            <person name="Wyman D."/>
            <person name="Yadav S."/>
            <person name="Yang S."/>
            <person name="Yang X."/>
            <person name="Yeager S."/>
            <person name="Yee E."/>
            <person name="Young G."/>
            <person name="Zainoun J."/>
            <person name="Zembeck L."/>
            <person name="Zimmer A."/>
            <person name="Zody M."/>
            <person name="Lander E."/>
        </authorList>
    </citation>
    <scope>NUCLEOTIDE SEQUENCE [LARGE SCALE GENOMIC DNA]</scope>
</reference>
<evidence type="ECO:0000313" key="2">
    <source>
        <dbReference type="Ensembl" id="ENSCSAVP00000005739.1"/>
    </source>
</evidence>
<sequence>MHFTTLHIAFRITLSNALRFMFSNMLRIALSTTLRTDLRITLSTTLRAALRIVLHISYLPSYTVSTTMIDLLVLFCFFPWSLVISEDYDVI</sequence>
<feature type="transmembrane region" description="Helical" evidence="1">
    <location>
        <begin position="64"/>
        <end position="84"/>
    </location>
</feature>
<dbReference type="HOGENOM" id="CLU_2426370_0_0_1"/>
<proteinExistence type="predicted"/>
<keyword evidence="1" id="KW-0812">Transmembrane</keyword>
<keyword evidence="1" id="KW-0472">Membrane</keyword>
<keyword evidence="1" id="KW-1133">Transmembrane helix</keyword>
<dbReference type="AlphaFoldDB" id="H2YK87"/>
<evidence type="ECO:0000313" key="3">
    <source>
        <dbReference type="Proteomes" id="UP000007875"/>
    </source>
</evidence>
<protein>
    <submittedName>
        <fullName evidence="2">Uncharacterized protein</fullName>
    </submittedName>
</protein>
<reference evidence="2" key="2">
    <citation type="submission" date="2025-08" db="UniProtKB">
        <authorList>
            <consortium name="Ensembl"/>
        </authorList>
    </citation>
    <scope>IDENTIFICATION</scope>
</reference>